<evidence type="ECO:0000313" key="3">
    <source>
        <dbReference type="EMBL" id="RKU48012.1"/>
    </source>
</evidence>
<dbReference type="Proteomes" id="UP000275385">
    <property type="component" value="Unassembled WGS sequence"/>
</dbReference>
<dbReference type="FunFam" id="3.90.70.10:FF:000136">
    <property type="entry name" value="Ubiquitin C-terminal hydrolase, putative"/>
    <property type="match status" value="1"/>
</dbReference>
<dbReference type="InterPro" id="IPR028889">
    <property type="entry name" value="USP"/>
</dbReference>
<dbReference type="CDD" id="cd02659">
    <property type="entry name" value="peptidase_C19C"/>
    <property type="match status" value="1"/>
</dbReference>
<dbReference type="OrthoDB" id="420187at2759"/>
<proteinExistence type="predicted"/>
<comment type="caution">
    <text evidence="3">The sequence shown here is derived from an EMBL/GenBank/DDBJ whole genome shotgun (WGS) entry which is preliminary data.</text>
</comment>
<accession>A0A420YJE1</accession>
<gene>
    <name evidence="3" type="ORF">DL546_006662</name>
</gene>
<dbReference type="STRING" id="177199.A0A420YJE1"/>
<dbReference type="InterPro" id="IPR038765">
    <property type="entry name" value="Papain-like_cys_pep_sf"/>
</dbReference>
<dbReference type="GO" id="GO:0005634">
    <property type="term" value="C:nucleus"/>
    <property type="evidence" value="ECO:0007669"/>
    <property type="project" value="TreeGrafter"/>
</dbReference>
<organism evidence="3 4">
    <name type="scientific">Coniochaeta pulveracea</name>
    <dbReference type="NCBI Taxonomy" id="177199"/>
    <lineage>
        <taxon>Eukaryota</taxon>
        <taxon>Fungi</taxon>
        <taxon>Dikarya</taxon>
        <taxon>Ascomycota</taxon>
        <taxon>Pezizomycotina</taxon>
        <taxon>Sordariomycetes</taxon>
        <taxon>Sordariomycetidae</taxon>
        <taxon>Coniochaetales</taxon>
        <taxon>Coniochaetaceae</taxon>
        <taxon>Coniochaeta</taxon>
    </lineage>
</organism>
<dbReference type="InterPro" id="IPR001394">
    <property type="entry name" value="Peptidase_C19_UCH"/>
</dbReference>
<dbReference type="Pfam" id="PF12030">
    <property type="entry name" value="DUF3517"/>
    <property type="match status" value="1"/>
</dbReference>
<evidence type="ECO:0000256" key="1">
    <source>
        <dbReference type="SAM" id="MobiDB-lite"/>
    </source>
</evidence>
<dbReference type="SUPFAM" id="SSF54001">
    <property type="entry name" value="Cysteine proteinases"/>
    <property type="match status" value="1"/>
</dbReference>
<dbReference type="EMBL" id="QVQW01000006">
    <property type="protein sequence ID" value="RKU48012.1"/>
    <property type="molecule type" value="Genomic_DNA"/>
</dbReference>
<keyword evidence="4" id="KW-1185">Reference proteome</keyword>
<dbReference type="InterPro" id="IPR050164">
    <property type="entry name" value="Peptidase_C19"/>
</dbReference>
<feature type="region of interest" description="Disordered" evidence="1">
    <location>
        <begin position="1"/>
        <end position="122"/>
    </location>
</feature>
<dbReference type="InterPro" id="IPR018200">
    <property type="entry name" value="USP_CS"/>
</dbReference>
<reference evidence="3 4" key="1">
    <citation type="submission" date="2018-08" db="EMBL/GenBank/DDBJ databases">
        <title>Draft genome of the lignicolous fungus Coniochaeta pulveracea.</title>
        <authorList>
            <person name="Borstlap C.J."/>
            <person name="De Witt R.N."/>
            <person name="Botha A."/>
            <person name="Volschenk H."/>
        </authorList>
    </citation>
    <scope>NUCLEOTIDE SEQUENCE [LARGE SCALE GENOMIC DNA]</scope>
    <source>
        <strain evidence="3 4">CAB683</strain>
    </source>
</reference>
<dbReference type="InterPro" id="IPR021905">
    <property type="entry name" value="DUF3517"/>
</dbReference>
<dbReference type="Pfam" id="PF00443">
    <property type="entry name" value="UCH"/>
    <property type="match status" value="1"/>
</dbReference>
<name>A0A420YJE1_9PEZI</name>
<dbReference type="PANTHER" id="PTHR24006">
    <property type="entry name" value="UBIQUITIN CARBOXYL-TERMINAL HYDROLASE"/>
    <property type="match status" value="1"/>
</dbReference>
<protein>
    <recommendedName>
        <fullName evidence="2">USP domain-containing protein</fullName>
    </recommendedName>
</protein>
<dbReference type="GO" id="GO:0005829">
    <property type="term" value="C:cytosol"/>
    <property type="evidence" value="ECO:0007669"/>
    <property type="project" value="TreeGrafter"/>
</dbReference>
<dbReference type="GO" id="GO:0016579">
    <property type="term" value="P:protein deubiquitination"/>
    <property type="evidence" value="ECO:0007669"/>
    <property type="project" value="InterPro"/>
</dbReference>
<dbReference type="SUPFAM" id="SSF48371">
    <property type="entry name" value="ARM repeat"/>
    <property type="match status" value="1"/>
</dbReference>
<evidence type="ECO:0000313" key="4">
    <source>
        <dbReference type="Proteomes" id="UP000275385"/>
    </source>
</evidence>
<dbReference type="PROSITE" id="PS50235">
    <property type="entry name" value="USP_3"/>
    <property type="match status" value="1"/>
</dbReference>
<sequence>MDHQATRHHESTERAVSSEPCATRPNPFNDSDTNPARKRRRTSLSGNSVGSTPDPPDLASSLRDKSPLAHCHPPQGLLTMEDDTCPITPQTPAQSDIQRTPEPPPSRVAIDLRTGSGQTGSMSASQVALGKEEQQEFLGESAEYENVKISIEGSTEGAQAYNGTVESEPATSKSSSASPPMEVMVVSEDDEDPYNGVQSNVTMMGEDIPFDPAMDFPFPRDYLESWYELFARSLPYMVTNENVAASIVEWMGRYLAWTRHAPYHVAAQSVAKNADLWQAFAEFAAQVIARKNIFGDRNLRPHLLVFSIRYAQLTVWFVRYDFETLHRLRDSQLRTPPLFTGPYLSTLMHLLKPRLNGQSATGVVGETVPWLTLAERFEMTAAFESYFKESDGRSLGITYLIKAGTLLLQLVARLPRLADPVALTASMLGHVLRLRYNSLNGPGAQQPQDVQSLFRRQVADVYDYFDNSSRCLDVLLAKHIKDIPADSVMFYIVALFEMYHICLLSDPTAHAEQIREHRETHPPIADRDVPDAVAYHWKFLRLKKLIVSSQMQQRVAAAVHMAQDLVAIWRNHKDTDDRALMRYIADILLGTGLVDYILGPTCHPEITSQCGNIVGFLLVSDTYTREHTDLLWQTVTSTQDPRVSEALARLVSQTLVSLYSYPQLIHLCEKLNTVAIEAFNPSMRELCEEMFGRLELKFLESISPGEQEPTYLHLAFYMLCIRLIRESSVFGARSPIANRDVLTFALAKFKDLLGNVLRLSPDDRREIYANCLQDIEAKSRTSPGSLSVLSLMLRDGPEMQALADQQDVARILICELEDAIPKARAAGFSAVLHGPRNDHRRSLLASLMTVLPHSITGDLGRRLWNSLVGPNAACREDQDAGWQMINQCFKHSSGSNPFIQACSTEYLPKLSSDCLCPGALQFIRALLTPLLNDEVSIVLDEEDGVGKAELELLWRMVLTAPPGTIEGDAIGILVNDVYLESRSIKAFPPHRARKVHLAVVNRCLRQLNSAASKLRTSSDGTQGNTKGESMVVVASDEEVHAQELLFIRSLMVLRQFHRLCKMKAQLSIPDLATLILDTPRDMQGEPADLKYQAFGGNADTCIKPLEIGKLNTLGTLLSMLQDATGFPNFRLYFGGSFLLAMERDVNRSLADLDIVNGLLLVKREEHVPPLSPNRNHGRPGISPLEAEILAHFKDLWSFLDMDVKLAEEIYHFLIELPVEEQSLRLVESPTVDYHDIFPPGQSFRALYGIFALEEYVSRVHTQEDRSTPEDQTAAQCGLHQALSLLVPAISDKDVVGQCPQSLLQVKLGSRLVQALLNVVCDPLLTGNACGLLNSPLLNSLLLMVDEANAALGRDLDWHDELTDQVLICFRAIVQCCSRSPAFWAAFRTHAGPPVLIANLLLNDSVKIRSETSAVLHGEILDQGDNVDTEFLKFFWPLLSEMLQLNVLRTRVIPDLLLVCLDMLKVLWRLRPSFFDASGFLSQMGRVLLSYTTCEEITAPEVVDPVAQQLVGIVHYMVASDGYATITDEHILSQPGYAHQLFWKHLFPDWESLDNMPMPRVILHPVTRKMLIEIITKLVSKDVVQLQQLVDDLDSLVPNYAAEAEGDAYAYELPTNFDRAKALRASCGYVGLKNLTNTCYFNSLFTQLFMNSSFRQFLFDAAIQPDDESQALLFETQKLFALMQQSLKRFISPEDCIGSIKTYDPDHPLIDVHNQMDVDEFYNLLFDRWEGQLQSTEAKQQFRSFYGGQLVSQIASRECEHVSERQEPFSAIQCDIKGKSNLEESLQAYVEGEVMEGDNKYKCSTCDRHVDAVKRSCLKDIPDHLIFHLKRFDYDLRNFMRRKINDYFAFPLMIDMRPYTQEALNKKDKVETDESSDVFELVGVLVHTGTAESGHYYSYIRERPTEPGNPPSWLEFNDDVVSRWDPRELEAACFGGREYLRHGANIFDKPYSAYMLFYQRSSNLQQMQDGARREGRKPTLPQMPHALAEGVEQENTAMIKRHCLYDGSHISLVNWVLSKVKECHLNSSIHPSKFDNKPVTMALSHLDQVASRAQDTPDFMPLVQQIKSLADSCDQCNVYLYHYFDTHRTPMRALLQRNPGEKVRQTTAQMILDAVRRIKEQFPEQYCPADYWTTPDHEGQSVLHGMMRMFRVLLDHFHAHVRAWPEVFEFMLIFVKMGPHELASFLQRDFLRKLLLIVQADSGMDFLEPQYLRMLQNVSRRMATRQTQYHHIIELISTLLLHLAVPLEEDGPLVIDHPRDRLTFVDTKELATTFYPLTEGEHRALCLEWQPGSDSAVIFLEKLILLNQNLGGTRSIVRSYMGLGPKYERKVFQTLKENITGDVNTEQFVSIEVTPFLRIAADVFCPFAESAGLIRGLKKHVNRECYGLQSTEGKAFLQFQQQVFDGPRENSGESHEDILEQGLDDLQNWVPSLLAHHDTRVTRELQLWLHDRFFEPSTPIDDVVPEDVVVRSMQNLGIACLRYLDSNFVTQQNSLSSTLLQAFENVIDGCNRYFDSGGVDSELSTEQFFSRQTDILDNSRRLAVDDTVDDQESGMCYSDSSSVTSSVTAG</sequence>
<dbReference type="InterPro" id="IPR016024">
    <property type="entry name" value="ARM-type_fold"/>
</dbReference>
<feature type="domain" description="USP" evidence="2">
    <location>
        <begin position="1629"/>
        <end position="1960"/>
    </location>
</feature>
<dbReference type="GO" id="GO:0004843">
    <property type="term" value="F:cysteine-type deubiquitinase activity"/>
    <property type="evidence" value="ECO:0007669"/>
    <property type="project" value="InterPro"/>
</dbReference>
<evidence type="ECO:0000259" key="2">
    <source>
        <dbReference type="PROSITE" id="PS50235"/>
    </source>
</evidence>
<dbReference type="PROSITE" id="PS00973">
    <property type="entry name" value="USP_2"/>
    <property type="match status" value="1"/>
</dbReference>
<feature type="compositionally biased region" description="Polar residues" evidence="1">
    <location>
        <begin position="87"/>
        <end position="98"/>
    </location>
</feature>
<dbReference type="PANTHER" id="PTHR24006:SF827">
    <property type="entry name" value="UBIQUITIN CARBOXYL-TERMINAL HYDROLASE 34"/>
    <property type="match status" value="1"/>
</dbReference>
<dbReference type="Gene3D" id="3.90.70.10">
    <property type="entry name" value="Cysteine proteinases"/>
    <property type="match status" value="1"/>
</dbReference>
<feature type="compositionally biased region" description="Basic and acidic residues" evidence="1">
    <location>
        <begin position="1"/>
        <end position="13"/>
    </location>
</feature>